<dbReference type="PANTHER" id="PTHR38690:SF1">
    <property type="entry name" value="PROTEASE"/>
    <property type="match status" value="1"/>
</dbReference>
<evidence type="ECO:0000259" key="2">
    <source>
        <dbReference type="Pfam" id="PF13116"/>
    </source>
</evidence>
<protein>
    <submittedName>
        <fullName evidence="3">TIGR02099 family protein</fullName>
    </submittedName>
</protein>
<dbReference type="InterPro" id="IPR025263">
    <property type="entry name" value="YhdP_central"/>
</dbReference>
<keyword evidence="1" id="KW-1133">Transmembrane helix</keyword>
<evidence type="ECO:0000313" key="3">
    <source>
        <dbReference type="EMBL" id="SFM93823.1"/>
    </source>
</evidence>
<dbReference type="PANTHER" id="PTHR38690">
    <property type="entry name" value="PROTEASE-RELATED"/>
    <property type="match status" value="1"/>
</dbReference>
<evidence type="ECO:0000313" key="4">
    <source>
        <dbReference type="Proteomes" id="UP000242869"/>
    </source>
</evidence>
<dbReference type="AlphaFoldDB" id="A0A1I4UYI2"/>
<dbReference type="Pfam" id="PF13116">
    <property type="entry name" value="YhdP"/>
    <property type="match status" value="1"/>
</dbReference>
<accession>A0A1I4UYI2</accession>
<reference evidence="4" key="1">
    <citation type="submission" date="2016-10" db="EMBL/GenBank/DDBJ databases">
        <authorList>
            <person name="Varghese N."/>
            <person name="Submissions S."/>
        </authorList>
    </citation>
    <scope>NUCLEOTIDE SEQUENCE [LARGE SCALE GENOMIC DNA]</scope>
    <source>
        <strain evidence="4">DSM 6150</strain>
    </source>
</reference>
<sequence>MPLVRQHVWRLLKWHSRLLLRIALGIALLLAGIAAAWQFWLIPRLENYRPALIAELTRAAGMPVQVGTIRGGWEGFRPELSLGEISVLDPAGVPALRLARLEGALSWWALPMGRLHFSRIELVQPDLTLTRLQDGRWRVAGVVLEQKEGDSGFINWLLDQGGLSLQKGRLVVIDERTPGSPLELRDLDLQAGNFLSRRKISFGFTPPAEIGDRVSGEGMLSGSDINRLKEWSGQVRFNLSRVDLARLDARINALVPRDSAKWPRMESGTGRLSLKFVFDSAVLEKLDADLGVEKFRFVRGKLRFDLPFFDAGVHWQMDKKREQLTVDARRIDGAAGPLASNGRFEYKLQDDEREFLLRNFTLQGLSGYAAWLPDAWARKLAGNKLAGDVGTLRYAWKGDWMQPERWRGEFKLANLDIVVPEVLPKLGRLDLSGKFDQKGGSASASSKALEFSWPKQFIEPLSFSDFQAGVSWKHSKEKGWEVDVQRLALSNADAAVSVTAKWQYAGEKLGTIDLNGSIERAVASRVYAYLPRAVDDKTLAWLKNALRAGNAFNGKATLQGDLAQFPFADGKSGKFLITADARNVTLDYGKGWPALTGIDGDMRFEGQSMTIRAQRANTSGAHLKDVVTRIPDLTNNQHVLVEGKAEGATSAFLRFVHDSPVRQATHDFLEGAKAEGNGQLDLNLDIPISKPDDAKVKGQFRFANNKLDLGRGIPPLTQAGAHVDFSESGLKISDAGGRALGGSVKLAGANDSNGQLKLSINGDARLQDLARQFKLPQAKRHAGALSYQGDLGVRRDRYELVLQSSLAGARFDFPAPLGKPANETRPLRVKLNGDSQRQALEFSYGSQLQGTLASLGDKPYAGVINIGTAQPAGLMPGKGILLTGRLPETNLDAWSDLLEGEGGTDTAAISGVDLRFDRLGVKGKQLNEVRIKAAPSAQGWAVQLASKEASGQINWRGGSQARVTARMERLALPFADQDDADAVVVTPLEQGKPAAKTSTKPHLDLVVENFRYKESNLGQLIVEAAPLGDGWQLNKVSLANPDGRFTMTGQWLGSGTNERTMARMNLSSENTGKLLARLGYPDALKRAPTEITAEGSWYGSPFSPDYKTIQGKLHLDVKAGQFAKIEPGAGRLLSVISLQSLTRRVKLDFSDVFSEGMAFDTISGDAVINRGIARTDNLAIDGPSAKVRFKGETDLAAGTQNLRVRVTPLVGNAAALAVGVVNPIAGAAAFVVQQVLKDPLGQLISYEYDITGEWANPKVTKVKR</sequence>
<keyword evidence="1" id="KW-0472">Membrane</keyword>
<dbReference type="InterPro" id="IPR011836">
    <property type="entry name" value="YhdP"/>
</dbReference>
<proteinExistence type="predicted"/>
<dbReference type="NCBIfam" id="TIGR02099">
    <property type="entry name" value="YhdP family protein"/>
    <property type="match status" value="1"/>
</dbReference>
<dbReference type="Proteomes" id="UP000242869">
    <property type="component" value="Unassembled WGS sequence"/>
</dbReference>
<keyword evidence="1" id="KW-0812">Transmembrane</keyword>
<dbReference type="EMBL" id="FOVE01000001">
    <property type="protein sequence ID" value="SFM93823.1"/>
    <property type="molecule type" value="Genomic_DNA"/>
</dbReference>
<feature type="transmembrane region" description="Helical" evidence="1">
    <location>
        <begin position="18"/>
        <end position="40"/>
    </location>
</feature>
<organism evidence="3 4">
    <name type="scientific">Formivibrio citricus</name>
    <dbReference type="NCBI Taxonomy" id="83765"/>
    <lineage>
        <taxon>Bacteria</taxon>
        <taxon>Pseudomonadati</taxon>
        <taxon>Pseudomonadota</taxon>
        <taxon>Betaproteobacteria</taxon>
        <taxon>Neisseriales</taxon>
        <taxon>Chitinibacteraceae</taxon>
        <taxon>Formivibrio</taxon>
    </lineage>
</organism>
<feature type="domain" description="YhdP central" evidence="2">
    <location>
        <begin position="10"/>
        <end position="1259"/>
    </location>
</feature>
<dbReference type="STRING" id="83765.SAMN05660284_00030"/>
<name>A0A1I4UYI2_9NEIS</name>
<keyword evidence="4" id="KW-1185">Reference proteome</keyword>
<gene>
    <name evidence="3" type="ORF">SAMN05660284_00030</name>
</gene>
<evidence type="ECO:0000256" key="1">
    <source>
        <dbReference type="SAM" id="Phobius"/>
    </source>
</evidence>